<reference evidence="3" key="1">
    <citation type="submission" date="2023-06" db="EMBL/GenBank/DDBJ databases">
        <title>Genome-scale phylogeny and comparative genomics of the fungal order Sordariales.</title>
        <authorList>
            <consortium name="Lawrence Berkeley National Laboratory"/>
            <person name="Hensen N."/>
            <person name="Bonometti L."/>
            <person name="Westerberg I."/>
            <person name="Brannstrom I.O."/>
            <person name="Guillou S."/>
            <person name="Cros-Aarteil S."/>
            <person name="Calhoun S."/>
            <person name="Haridas S."/>
            <person name="Kuo A."/>
            <person name="Mondo S."/>
            <person name="Pangilinan J."/>
            <person name="Riley R."/>
            <person name="Labutti K."/>
            <person name="Andreopoulos B."/>
            <person name="Lipzen A."/>
            <person name="Chen C."/>
            <person name="Yanf M."/>
            <person name="Daum C."/>
            <person name="Ng V."/>
            <person name="Clum A."/>
            <person name="Steindorff A."/>
            <person name="Ohm R."/>
            <person name="Martin F."/>
            <person name="Silar P."/>
            <person name="Natvig D."/>
            <person name="Lalanne C."/>
            <person name="Gautier V."/>
            <person name="Ament-Velasquez S.L."/>
            <person name="Kruys A."/>
            <person name="Hutchinson M.I."/>
            <person name="Powell A.J."/>
            <person name="Barry K."/>
            <person name="Miller A.N."/>
            <person name="Grigoriev I.V."/>
            <person name="Debuchy R."/>
            <person name="Gladieux P."/>
            <person name="Thoren M.H."/>
            <person name="Johannesson H."/>
        </authorList>
    </citation>
    <scope>NUCLEOTIDE SEQUENCE</scope>
    <source>
        <strain evidence="3">CBS 540.89</strain>
    </source>
</reference>
<feature type="signal peptide" evidence="1">
    <location>
        <begin position="1"/>
        <end position="21"/>
    </location>
</feature>
<dbReference type="Gene3D" id="2.30.60.10">
    <property type="entry name" value="Cyanovirin-N"/>
    <property type="match status" value="1"/>
</dbReference>
<keyword evidence="1" id="KW-0732">Signal</keyword>
<dbReference type="InterPro" id="IPR011058">
    <property type="entry name" value="Cyanovirin-N"/>
</dbReference>
<accession>A0AA40EMF2</accession>
<dbReference type="Proteomes" id="UP001172159">
    <property type="component" value="Unassembled WGS sequence"/>
</dbReference>
<dbReference type="AlphaFoldDB" id="A0AA40EMF2"/>
<gene>
    <name evidence="3" type="ORF">B0T21DRAFT_282866</name>
</gene>
<dbReference type="SUPFAM" id="SSF51322">
    <property type="entry name" value="Cyanovirin-N"/>
    <property type="match status" value="1"/>
</dbReference>
<dbReference type="InterPro" id="IPR036673">
    <property type="entry name" value="Cyanovirin-N_sf"/>
</dbReference>
<evidence type="ECO:0000313" key="3">
    <source>
        <dbReference type="EMBL" id="KAK0742029.1"/>
    </source>
</evidence>
<keyword evidence="4" id="KW-1185">Reference proteome</keyword>
<name>A0AA40EMF2_9PEZI</name>
<proteinExistence type="predicted"/>
<evidence type="ECO:0000259" key="2">
    <source>
        <dbReference type="Pfam" id="PF08881"/>
    </source>
</evidence>
<sequence>MKFTLATLTLGLAALPELASAGFSSTCSWSWQEPKYIVATCKRKDGSNLRTRQDMNLCVGADNWTGKLKTQDVGNAFNQCWNTAKASNTELRSTCWDFDESDVTSTVNIDGIMNNDDGYLWCYGHRSAPY</sequence>
<feature type="domain" description="Cyanovirin-N" evidence="2">
    <location>
        <begin position="23"/>
        <end position="120"/>
    </location>
</feature>
<evidence type="ECO:0000256" key="1">
    <source>
        <dbReference type="SAM" id="SignalP"/>
    </source>
</evidence>
<organism evidence="3 4">
    <name type="scientific">Apiosordaria backusii</name>
    <dbReference type="NCBI Taxonomy" id="314023"/>
    <lineage>
        <taxon>Eukaryota</taxon>
        <taxon>Fungi</taxon>
        <taxon>Dikarya</taxon>
        <taxon>Ascomycota</taxon>
        <taxon>Pezizomycotina</taxon>
        <taxon>Sordariomycetes</taxon>
        <taxon>Sordariomycetidae</taxon>
        <taxon>Sordariales</taxon>
        <taxon>Lasiosphaeriaceae</taxon>
        <taxon>Apiosordaria</taxon>
    </lineage>
</organism>
<evidence type="ECO:0000313" key="4">
    <source>
        <dbReference type="Proteomes" id="UP001172159"/>
    </source>
</evidence>
<feature type="chain" id="PRO_5041238737" description="Cyanovirin-N domain-containing protein" evidence="1">
    <location>
        <begin position="22"/>
        <end position="130"/>
    </location>
</feature>
<dbReference type="Pfam" id="PF08881">
    <property type="entry name" value="CVNH"/>
    <property type="match status" value="1"/>
</dbReference>
<comment type="caution">
    <text evidence="3">The sequence shown here is derived from an EMBL/GenBank/DDBJ whole genome shotgun (WGS) entry which is preliminary data.</text>
</comment>
<dbReference type="EMBL" id="JAUKTV010000003">
    <property type="protein sequence ID" value="KAK0742029.1"/>
    <property type="molecule type" value="Genomic_DNA"/>
</dbReference>
<protein>
    <recommendedName>
        <fullName evidence="2">Cyanovirin-N domain-containing protein</fullName>
    </recommendedName>
</protein>